<dbReference type="VEuPathDB" id="FungiDB:MMYC01_206460"/>
<reference evidence="1 2" key="1">
    <citation type="journal article" date="2016" name="Genome Announc.">
        <title>Genome Sequence of Madurella mycetomatis mm55, Isolated from a Human Mycetoma Case in Sudan.</title>
        <authorList>
            <person name="Smit S."/>
            <person name="Derks M.F."/>
            <person name="Bervoets S."/>
            <person name="Fahal A."/>
            <person name="van Leeuwen W."/>
            <person name="van Belkum A."/>
            <person name="van de Sande W.W."/>
        </authorList>
    </citation>
    <scope>NUCLEOTIDE SEQUENCE [LARGE SCALE GENOMIC DNA]</scope>
    <source>
        <strain evidence="2">mm55</strain>
    </source>
</reference>
<dbReference type="EMBL" id="LCTW02000158">
    <property type="protein sequence ID" value="KXX77493.1"/>
    <property type="molecule type" value="Genomic_DNA"/>
</dbReference>
<keyword evidence="2" id="KW-1185">Reference proteome</keyword>
<organism evidence="1 2">
    <name type="scientific">Madurella mycetomatis</name>
    <dbReference type="NCBI Taxonomy" id="100816"/>
    <lineage>
        <taxon>Eukaryota</taxon>
        <taxon>Fungi</taxon>
        <taxon>Dikarya</taxon>
        <taxon>Ascomycota</taxon>
        <taxon>Pezizomycotina</taxon>
        <taxon>Sordariomycetes</taxon>
        <taxon>Sordariomycetidae</taxon>
        <taxon>Sordariales</taxon>
        <taxon>Sordariales incertae sedis</taxon>
        <taxon>Madurella</taxon>
    </lineage>
</organism>
<accession>A0A175W1H4</accession>
<dbReference type="AlphaFoldDB" id="A0A175W1H4"/>
<gene>
    <name evidence="1" type="ORF">MMYC01_206460</name>
</gene>
<comment type="caution">
    <text evidence="1">The sequence shown here is derived from an EMBL/GenBank/DDBJ whole genome shotgun (WGS) entry which is preliminary data.</text>
</comment>
<name>A0A175W1H4_9PEZI</name>
<proteinExistence type="predicted"/>
<evidence type="ECO:0000313" key="2">
    <source>
        <dbReference type="Proteomes" id="UP000078237"/>
    </source>
</evidence>
<dbReference type="Proteomes" id="UP000078237">
    <property type="component" value="Unassembled WGS sequence"/>
</dbReference>
<dbReference type="OrthoDB" id="4560010at2759"/>
<sequence length="497" mass="56378">MVDTPLSSISVGATDNAMMALFQQFLQNQAQLIAAQASKRQLPLIEKIKRQEDFPAWRDKLIRVLQRHDLDKYILTDVPRPEDPTELKQWLDDRADVDDYLQAAIGDLKVWTILQGIGWKATDLDPKKTFDKLTQYFEGGSIDSLVTLLQEFATIRRETFASMESFQARINYLKNRLQAEESAFKMPDDGYTWMTLKGIAHEYPDLYNRSIIAIQNKTLTWSALMEELQRIAVTENAKPALTTVRIDRKDDKPTTINANDSVTNTNNKRPPYRVTCSICKKSIFRDHRHCKACGNHILKSAEDSQVSAKVQQALKAMPYNEMKDLVVYNSGCGTTTFNHAKWFKTLEPLPIPTTNLSSSGDLTRDQSNNVLIHQENGQTLAEMQRYNNVPTIRTKPATTTPSVPTSLLSVPYRKMHRRLMHTSKPVVEEACKRAGIVITAKDDSFCEGCIMGKATDQLGKEAPIQGNGPFNFVRVDLVTHKNPRHLGYRYSIQIIDV</sequence>
<evidence type="ECO:0000313" key="1">
    <source>
        <dbReference type="EMBL" id="KXX77493.1"/>
    </source>
</evidence>
<protein>
    <submittedName>
        <fullName evidence="1">Uncharacterized protein</fullName>
    </submittedName>
</protein>